<reference evidence="2 3" key="2">
    <citation type="journal article" date="2019" name="G3 (Bethesda)">
        <title>Hybrid Assembly of the Genome of the Entomopathogenic Nematode Steinernema carpocapsae Identifies the X-Chromosome.</title>
        <authorList>
            <person name="Serra L."/>
            <person name="Macchietto M."/>
            <person name="Macias-Munoz A."/>
            <person name="McGill C.J."/>
            <person name="Rodriguez I.M."/>
            <person name="Rodriguez B."/>
            <person name="Murad R."/>
            <person name="Mortazavi A."/>
        </authorList>
    </citation>
    <scope>NUCLEOTIDE SEQUENCE [LARGE SCALE GENOMIC DNA]</scope>
    <source>
        <strain evidence="2 3">ALL</strain>
    </source>
</reference>
<evidence type="ECO:0000256" key="1">
    <source>
        <dbReference type="SAM" id="Phobius"/>
    </source>
</evidence>
<sequence length="70" mass="7899">MSDKMSDGWSWTIIRSCVVKLLLVVGVRCCVIYSNSKNDGTGVAELWNIYPWSQVCSFLLNSQLNLNRVS</sequence>
<accession>A0A4U5MGM3</accession>
<dbReference type="Proteomes" id="UP000298663">
    <property type="component" value="Unassembled WGS sequence"/>
</dbReference>
<evidence type="ECO:0000313" key="3">
    <source>
        <dbReference type="Proteomes" id="UP000298663"/>
    </source>
</evidence>
<keyword evidence="1" id="KW-0812">Transmembrane</keyword>
<gene>
    <name evidence="2" type="ORF">L596_024405</name>
</gene>
<dbReference type="EMBL" id="AZBU02000008">
    <property type="protein sequence ID" value="TKR68416.1"/>
    <property type="molecule type" value="Genomic_DNA"/>
</dbReference>
<name>A0A4U5MGM3_STECR</name>
<organism evidence="2 3">
    <name type="scientific">Steinernema carpocapsae</name>
    <name type="common">Entomopathogenic nematode</name>
    <dbReference type="NCBI Taxonomy" id="34508"/>
    <lineage>
        <taxon>Eukaryota</taxon>
        <taxon>Metazoa</taxon>
        <taxon>Ecdysozoa</taxon>
        <taxon>Nematoda</taxon>
        <taxon>Chromadorea</taxon>
        <taxon>Rhabditida</taxon>
        <taxon>Tylenchina</taxon>
        <taxon>Panagrolaimomorpha</taxon>
        <taxon>Strongyloidoidea</taxon>
        <taxon>Steinernematidae</taxon>
        <taxon>Steinernema</taxon>
    </lineage>
</organism>
<comment type="caution">
    <text evidence="2">The sequence shown here is derived from an EMBL/GenBank/DDBJ whole genome shotgun (WGS) entry which is preliminary data.</text>
</comment>
<keyword evidence="1" id="KW-0472">Membrane</keyword>
<keyword evidence="3" id="KW-1185">Reference proteome</keyword>
<dbReference type="AlphaFoldDB" id="A0A4U5MGM3"/>
<protein>
    <submittedName>
        <fullName evidence="2">Uncharacterized protein</fullName>
    </submittedName>
</protein>
<evidence type="ECO:0000313" key="2">
    <source>
        <dbReference type="EMBL" id="TKR68416.1"/>
    </source>
</evidence>
<feature type="transmembrane region" description="Helical" evidence="1">
    <location>
        <begin position="12"/>
        <end position="33"/>
    </location>
</feature>
<keyword evidence="1" id="KW-1133">Transmembrane helix</keyword>
<reference evidence="2 3" key="1">
    <citation type="journal article" date="2015" name="Genome Biol.">
        <title>Comparative genomics of Steinernema reveals deeply conserved gene regulatory networks.</title>
        <authorList>
            <person name="Dillman A.R."/>
            <person name="Macchietto M."/>
            <person name="Porter C.F."/>
            <person name="Rogers A."/>
            <person name="Williams B."/>
            <person name="Antoshechkin I."/>
            <person name="Lee M.M."/>
            <person name="Goodwin Z."/>
            <person name="Lu X."/>
            <person name="Lewis E.E."/>
            <person name="Goodrich-Blair H."/>
            <person name="Stock S.P."/>
            <person name="Adams B.J."/>
            <person name="Sternberg P.W."/>
            <person name="Mortazavi A."/>
        </authorList>
    </citation>
    <scope>NUCLEOTIDE SEQUENCE [LARGE SCALE GENOMIC DNA]</scope>
    <source>
        <strain evidence="2 3">ALL</strain>
    </source>
</reference>
<proteinExistence type="predicted"/>